<dbReference type="Pfam" id="PF13665">
    <property type="entry name" value="Tox-PAAR-like"/>
    <property type="match status" value="1"/>
</dbReference>
<dbReference type="AlphaFoldDB" id="A0A0S2DJS3"/>
<dbReference type="KEGG" id="lez:GLE_3335"/>
<protein>
    <submittedName>
        <fullName evidence="2">Uncharacterized protein</fullName>
    </submittedName>
</protein>
<dbReference type="OrthoDB" id="8073614at2"/>
<evidence type="ECO:0000256" key="1">
    <source>
        <dbReference type="SAM" id="MobiDB-lite"/>
    </source>
</evidence>
<dbReference type="Proteomes" id="UP000061569">
    <property type="component" value="Chromosome"/>
</dbReference>
<name>A0A0S2DJS3_LYSEN</name>
<dbReference type="STRING" id="69.GLE_3335"/>
<evidence type="ECO:0000313" key="3">
    <source>
        <dbReference type="Proteomes" id="UP000061569"/>
    </source>
</evidence>
<organism evidence="2 3">
    <name type="scientific">Lysobacter enzymogenes</name>
    <dbReference type="NCBI Taxonomy" id="69"/>
    <lineage>
        <taxon>Bacteria</taxon>
        <taxon>Pseudomonadati</taxon>
        <taxon>Pseudomonadota</taxon>
        <taxon>Gammaproteobacteria</taxon>
        <taxon>Lysobacterales</taxon>
        <taxon>Lysobacteraceae</taxon>
        <taxon>Lysobacter</taxon>
    </lineage>
</organism>
<dbReference type="CDD" id="cd14740">
    <property type="entry name" value="PAAR_4"/>
    <property type="match status" value="1"/>
</dbReference>
<sequence>MPHHVYANDNEIASKSADGTSRACFPDVCFSPGAPKPGMPVPYPNTAYARNLTNVSHSVRIKKKGVAKEDLSFFATSTGNEPATEAMEKGIVSCKITGKAYFKLWSMNVKVEGKGVARHMDPVTHNHGSPPNGLIQRYQAVFANDPNCAQDRIAIANACKTDPKEQDEKKKPKVKRRKGFLKMLDNIAEVPDDLARSAYGYTRTSQNAWVDEHCAGLWVKPTTRSAQFREAQKKLDEVFELLQKDKMALAQSVMGEVLSMAKEQLGVGYLARKVGGFTIRSLLKNLVGGAAGATGVGLVVTGAMATWTVADFVGTAKEIAEKIGPEALDHVDDVLNFDKLKEKAAAKLAEYRANPMKAVADAQTGAARINRCTHARKCMLVPYNRTTARRAARTGEGCCPGQTGHHVIPGAAFKGNACYTGKHTRAPTICVEGVNNSHGSHGAAHSALGRILTDAGKSNGDPISYEDMRNHAVRAIRESGAHHCNEDCLKSQLDAYYQECKDQTLRAHSGKEGTDAAESADDNADINIE</sequence>
<dbReference type="PATRIC" id="fig|69.6.peg.3285"/>
<feature type="region of interest" description="Disordered" evidence="1">
    <location>
        <begin position="507"/>
        <end position="529"/>
    </location>
</feature>
<proteinExistence type="predicted"/>
<accession>A0A0S2DJS3</accession>
<reference evidence="2 3" key="1">
    <citation type="submission" date="2015-11" db="EMBL/GenBank/DDBJ databases">
        <title>Genome sequences of Lysobacter enzymogenes strain C3 and Lysobacter antibioticus ATCC 29479.</title>
        <authorList>
            <person name="Kobayashi D.Y."/>
        </authorList>
    </citation>
    <scope>NUCLEOTIDE SEQUENCE [LARGE SCALE GENOMIC DNA]</scope>
    <source>
        <strain evidence="2 3">C3</strain>
    </source>
</reference>
<gene>
    <name evidence="2" type="ORF">GLE_3335</name>
</gene>
<feature type="compositionally biased region" description="Acidic residues" evidence="1">
    <location>
        <begin position="518"/>
        <end position="529"/>
    </location>
</feature>
<evidence type="ECO:0000313" key="2">
    <source>
        <dbReference type="EMBL" id="ALN58681.1"/>
    </source>
</evidence>
<dbReference type="EMBL" id="CP013140">
    <property type="protein sequence ID" value="ALN58681.1"/>
    <property type="molecule type" value="Genomic_DNA"/>
</dbReference>